<organism evidence="2 3">
    <name type="scientific">Pantoea ananas</name>
    <name type="common">Erwinia uredovora</name>
    <dbReference type="NCBI Taxonomy" id="553"/>
    <lineage>
        <taxon>Bacteria</taxon>
        <taxon>Pseudomonadati</taxon>
        <taxon>Pseudomonadota</taxon>
        <taxon>Gammaproteobacteria</taxon>
        <taxon>Enterobacterales</taxon>
        <taxon>Erwiniaceae</taxon>
        <taxon>Pantoea</taxon>
    </lineage>
</organism>
<reference evidence="2" key="1">
    <citation type="submission" date="2022-06" db="EMBL/GenBank/DDBJ databases">
        <title>Dynamics of rice microbiomes reveals core vertical transmitted seed endophytes.</title>
        <authorList>
            <person name="Liao K."/>
            <person name="Zhang X."/>
        </authorList>
    </citation>
    <scope>NUCLEOTIDE SEQUENCE</scope>
    <source>
        <strain evidence="2">JT1-17</strain>
    </source>
</reference>
<keyword evidence="1" id="KW-0472">Membrane</keyword>
<proteinExistence type="predicted"/>
<comment type="caution">
    <text evidence="2">The sequence shown here is derived from an EMBL/GenBank/DDBJ whole genome shotgun (WGS) entry which is preliminary data.</text>
</comment>
<accession>A0AAJ1D2C4</accession>
<evidence type="ECO:0000256" key="1">
    <source>
        <dbReference type="SAM" id="Phobius"/>
    </source>
</evidence>
<keyword evidence="1" id="KW-0812">Transmembrane</keyword>
<dbReference type="Proteomes" id="UP001208888">
    <property type="component" value="Unassembled WGS sequence"/>
</dbReference>
<name>A0AAJ1D2C4_PANAN</name>
<feature type="transmembrane region" description="Helical" evidence="1">
    <location>
        <begin position="6"/>
        <end position="24"/>
    </location>
</feature>
<dbReference type="EMBL" id="JANFVX010000020">
    <property type="protein sequence ID" value="MCW0345892.1"/>
    <property type="molecule type" value="Genomic_DNA"/>
</dbReference>
<dbReference type="AlphaFoldDB" id="A0AAJ1D2C4"/>
<gene>
    <name evidence="2" type="ORF">NB703_003985</name>
</gene>
<keyword evidence="1" id="KW-1133">Transmembrane helix</keyword>
<evidence type="ECO:0000313" key="2">
    <source>
        <dbReference type="EMBL" id="MCW0345892.1"/>
    </source>
</evidence>
<sequence length="35" mass="3921">MGIKDLLPAAITVLAVFLTARFALRNEHRKKALEI</sequence>
<evidence type="ECO:0000313" key="3">
    <source>
        <dbReference type="Proteomes" id="UP001208888"/>
    </source>
</evidence>
<protein>
    <submittedName>
        <fullName evidence="2">Uncharacterized protein</fullName>
    </submittedName>
</protein>